<evidence type="ECO:0000313" key="6">
    <source>
        <dbReference type="Proteomes" id="UP000739565"/>
    </source>
</evidence>
<evidence type="ECO:0000256" key="3">
    <source>
        <dbReference type="SAM" id="Phobius"/>
    </source>
</evidence>
<keyword evidence="3" id="KW-1133">Transmembrane helix</keyword>
<sequence>MYVYVTVWIVLLVWASLIDLKEFRLPDWITLPLIVSGVIFNTFSTNNFCSTAEALLGIMIGYGLLRLVDECYFKITKRRGIGQGDAKLLAAIGATLGWQAIFPILCFASILGFIVGLILIKFKRLTLQNPIPFGPFLSIFACAFILDKVLLAGP</sequence>
<feature type="domain" description="Prepilin type IV endopeptidase peptidase" evidence="4">
    <location>
        <begin position="8"/>
        <end position="117"/>
    </location>
</feature>
<dbReference type="PANTHER" id="PTHR30487:SF0">
    <property type="entry name" value="PREPILIN LEADER PEPTIDASE_N-METHYLTRANSFERASE-RELATED"/>
    <property type="match status" value="1"/>
</dbReference>
<evidence type="ECO:0000256" key="1">
    <source>
        <dbReference type="ARBA" id="ARBA00005801"/>
    </source>
</evidence>
<evidence type="ECO:0000256" key="2">
    <source>
        <dbReference type="RuleBase" id="RU003793"/>
    </source>
</evidence>
<keyword evidence="6" id="KW-1185">Reference proteome</keyword>
<protein>
    <submittedName>
        <fullName evidence="5">A24 family peptidase</fullName>
    </submittedName>
</protein>
<comment type="similarity">
    <text evidence="1 2">Belongs to the peptidase A24 family.</text>
</comment>
<organism evidence="5 6">
    <name type="scientific">Zwartia hollandica</name>
    <dbReference type="NCBI Taxonomy" id="324606"/>
    <lineage>
        <taxon>Bacteria</taxon>
        <taxon>Pseudomonadati</taxon>
        <taxon>Pseudomonadota</taxon>
        <taxon>Betaproteobacteria</taxon>
        <taxon>Burkholderiales</taxon>
        <taxon>Alcaligenaceae</taxon>
        <taxon>Zwartia</taxon>
    </lineage>
</organism>
<feature type="transmembrane region" description="Helical" evidence="3">
    <location>
        <begin position="88"/>
        <end position="120"/>
    </location>
</feature>
<dbReference type="Proteomes" id="UP000739565">
    <property type="component" value="Unassembled WGS sequence"/>
</dbReference>
<dbReference type="GO" id="GO:0004190">
    <property type="term" value="F:aspartic-type endopeptidase activity"/>
    <property type="evidence" value="ECO:0007669"/>
    <property type="project" value="InterPro"/>
</dbReference>
<dbReference type="EMBL" id="JAHXRI010000025">
    <property type="protein sequence ID" value="MBZ1351850.1"/>
    <property type="molecule type" value="Genomic_DNA"/>
</dbReference>
<gene>
    <name evidence="5" type="ORF">KZZ10_14495</name>
</gene>
<accession>A0A953NB56</accession>
<name>A0A953NB56_9BURK</name>
<dbReference type="GO" id="GO:0005886">
    <property type="term" value="C:plasma membrane"/>
    <property type="evidence" value="ECO:0007669"/>
    <property type="project" value="TreeGrafter"/>
</dbReference>
<dbReference type="AlphaFoldDB" id="A0A953NB56"/>
<reference evidence="5" key="1">
    <citation type="submission" date="2021-07" db="EMBL/GenBank/DDBJ databases">
        <title>New genus and species of the family Alcaligenaceae.</title>
        <authorList>
            <person name="Hahn M.W."/>
        </authorList>
    </citation>
    <scope>NUCLEOTIDE SEQUENCE</scope>
    <source>
        <strain evidence="5">LF4-65</strain>
    </source>
</reference>
<keyword evidence="3" id="KW-0472">Membrane</keyword>
<dbReference type="InterPro" id="IPR014032">
    <property type="entry name" value="Peptidase_A24A_bac"/>
</dbReference>
<feature type="transmembrane region" description="Helical" evidence="3">
    <location>
        <begin position="132"/>
        <end position="151"/>
    </location>
</feature>
<proteinExistence type="inferred from homology"/>
<dbReference type="Gene3D" id="1.20.120.1220">
    <property type="match status" value="1"/>
</dbReference>
<dbReference type="Pfam" id="PF01478">
    <property type="entry name" value="Peptidase_A24"/>
    <property type="match status" value="1"/>
</dbReference>
<comment type="caution">
    <text evidence="5">The sequence shown here is derived from an EMBL/GenBank/DDBJ whole genome shotgun (WGS) entry which is preliminary data.</text>
</comment>
<keyword evidence="3" id="KW-0812">Transmembrane</keyword>
<evidence type="ECO:0000259" key="4">
    <source>
        <dbReference type="Pfam" id="PF01478"/>
    </source>
</evidence>
<dbReference type="PANTHER" id="PTHR30487">
    <property type="entry name" value="TYPE 4 PREPILIN-LIKE PROTEINS LEADER PEPTIDE-PROCESSING ENZYME"/>
    <property type="match status" value="1"/>
</dbReference>
<dbReference type="InterPro" id="IPR050882">
    <property type="entry name" value="Prepilin_peptidase/N-MTase"/>
</dbReference>
<dbReference type="RefSeq" id="WP_259662264.1">
    <property type="nucleotide sequence ID" value="NZ_JAHXRI010000025.1"/>
</dbReference>
<evidence type="ECO:0000313" key="5">
    <source>
        <dbReference type="EMBL" id="MBZ1351850.1"/>
    </source>
</evidence>
<dbReference type="InterPro" id="IPR000045">
    <property type="entry name" value="Prepilin_IV_endopep_pep"/>
</dbReference>
<dbReference type="PRINTS" id="PR00864">
    <property type="entry name" value="PREPILNPTASE"/>
</dbReference>
<dbReference type="GO" id="GO:0006465">
    <property type="term" value="P:signal peptide processing"/>
    <property type="evidence" value="ECO:0007669"/>
    <property type="project" value="TreeGrafter"/>
</dbReference>